<keyword evidence="1" id="KW-0805">Transcription regulation</keyword>
<dbReference type="AlphaFoldDB" id="A0A069AM14"/>
<evidence type="ECO:0000256" key="1">
    <source>
        <dbReference type="ARBA" id="ARBA00023015"/>
    </source>
</evidence>
<dbReference type="Gene3D" id="1.10.10.10">
    <property type="entry name" value="Winged helix-like DNA-binding domain superfamily/Winged helix DNA-binding domain"/>
    <property type="match status" value="1"/>
</dbReference>
<evidence type="ECO:0000259" key="4">
    <source>
        <dbReference type="PROSITE" id="PS50949"/>
    </source>
</evidence>
<sequence length="233" mass="27421">MLRNQPLYIQVVDILKQKILNNEYKIDENIPTERELEQEFGVSKITIRKAIEILESEGYVEKKSGKGTKVISNSLFNKLSKAESFSSILLSKGHKLSKETISIEKIINDTNSQVFSIFGEKCSKITRMYYLDSKPYIFFTHYIPFDENLTVESFNNESSLYMYLYRRNINITRFEDEFFIEESELEVSKALNLAKDILLGRKRKTYDENDNIVELSFARYNTEVQNYVIKYEI</sequence>
<dbReference type="InterPro" id="IPR050679">
    <property type="entry name" value="Bact_HTH_transcr_reg"/>
</dbReference>
<dbReference type="PATRIC" id="fig|1496.1373.peg.3297"/>
<dbReference type="EMBL" id="LK932773">
    <property type="protein sequence ID" value="CDS93245.1"/>
    <property type="molecule type" value="Genomic_DNA"/>
</dbReference>
<dbReference type="GO" id="GO:0003700">
    <property type="term" value="F:DNA-binding transcription factor activity"/>
    <property type="evidence" value="ECO:0007669"/>
    <property type="project" value="InterPro"/>
</dbReference>
<dbReference type="InterPro" id="IPR036390">
    <property type="entry name" value="WH_DNA-bd_sf"/>
</dbReference>
<dbReference type="PANTHER" id="PTHR44846">
    <property type="entry name" value="MANNOSYL-D-GLYCERATE TRANSPORT/METABOLISM SYSTEM REPRESSOR MNGR-RELATED"/>
    <property type="match status" value="1"/>
</dbReference>
<dbReference type="EMBL" id="CAADAN010000011">
    <property type="protein sequence ID" value="VFD33990.1"/>
    <property type="molecule type" value="Genomic_DNA"/>
</dbReference>
<keyword evidence="3" id="KW-0804">Transcription</keyword>
<dbReference type="CDD" id="cd07377">
    <property type="entry name" value="WHTH_GntR"/>
    <property type="match status" value="1"/>
</dbReference>
<dbReference type="EMBL" id="LK932534">
    <property type="protein sequence ID" value="CDS90157.1"/>
    <property type="molecule type" value="Genomic_DNA"/>
</dbReference>
<dbReference type="Gene3D" id="3.40.1410.10">
    <property type="entry name" value="Chorismate lyase-like"/>
    <property type="match status" value="1"/>
</dbReference>
<gene>
    <name evidence="8" type="primary">yvoA_7</name>
    <name evidence="7" type="ORF">BN1095_1300106</name>
    <name evidence="5" type="ORF">BN1096_790061</name>
    <name evidence="6" type="ORF">BN1097_790062</name>
    <name evidence="8" type="ORF">SAMEA1402399_02877</name>
</gene>
<protein>
    <submittedName>
        <fullName evidence="8">GntR family transcriptional regulator</fullName>
    </submittedName>
    <submittedName>
        <fullName evidence="6">Transcriptional regulator, GntR family</fullName>
    </submittedName>
</protein>
<evidence type="ECO:0000256" key="2">
    <source>
        <dbReference type="ARBA" id="ARBA00023125"/>
    </source>
</evidence>
<reference evidence="6" key="1">
    <citation type="submission" date="2014-07" db="EMBL/GenBank/DDBJ databases">
        <authorList>
            <person name="Monot Marc"/>
        </authorList>
    </citation>
    <scope>NUCLEOTIDE SEQUENCE</scope>
    <source>
        <strain evidence="7">7032989</strain>
        <strain evidence="6">7032994</strain>
    </source>
</reference>
<dbReference type="SMART" id="SM00866">
    <property type="entry name" value="UTRA"/>
    <property type="match status" value="1"/>
</dbReference>
<evidence type="ECO:0000313" key="8">
    <source>
        <dbReference type="EMBL" id="VFD33990.1"/>
    </source>
</evidence>
<dbReference type="InterPro" id="IPR036388">
    <property type="entry name" value="WH-like_DNA-bd_sf"/>
</dbReference>
<organism evidence="6">
    <name type="scientific">Clostridioides difficile</name>
    <name type="common">Peptoclostridium difficile</name>
    <dbReference type="NCBI Taxonomy" id="1496"/>
    <lineage>
        <taxon>Bacteria</taxon>
        <taxon>Bacillati</taxon>
        <taxon>Bacillota</taxon>
        <taxon>Clostridia</taxon>
        <taxon>Peptostreptococcales</taxon>
        <taxon>Peptostreptococcaceae</taxon>
        <taxon>Clostridioides</taxon>
    </lineage>
</organism>
<dbReference type="GO" id="GO:0003677">
    <property type="term" value="F:DNA binding"/>
    <property type="evidence" value="ECO:0007669"/>
    <property type="project" value="UniProtKB-KW"/>
</dbReference>
<keyword evidence="2" id="KW-0238">DNA-binding</keyword>
<dbReference type="RefSeq" id="WP_009903848.1">
    <property type="nucleotide sequence ID" value="NZ_BBYB01000267.1"/>
</dbReference>
<proteinExistence type="predicted"/>
<dbReference type="SUPFAM" id="SSF46785">
    <property type="entry name" value="Winged helix' DNA-binding domain"/>
    <property type="match status" value="1"/>
</dbReference>
<evidence type="ECO:0000313" key="6">
    <source>
        <dbReference type="EMBL" id="CDS90354.1"/>
    </source>
</evidence>
<dbReference type="GeneID" id="66356113"/>
<evidence type="ECO:0000313" key="7">
    <source>
        <dbReference type="EMBL" id="CDS93245.1"/>
    </source>
</evidence>
<dbReference type="Pfam" id="PF00392">
    <property type="entry name" value="GntR"/>
    <property type="match status" value="1"/>
</dbReference>
<dbReference type="EMBL" id="LK932419">
    <property type="protein sequence ID" value="CDS90354.1"/>
    <property type="molecule type" value="Genomic_DNA"/>
</dbReference>
<dbReference type="InterPro" id="IPR011663">
    <property type="entry name" value="UTRA"/>
</dbReference>
<name>A0A069AM14_CLODI</name>
<dbReference type="InterPro" id="IPR028978">
    <property type="entry name" value="Chorismate_lyase_/UTRA_dom_sf"/>
</dbReference>
<dbReference type="PRINTS" id="PR00035">
    <property type="entry name" value="HTHGNTR"/>
</dbReference>
<dbReference type="InterPro" id="IPR000524">
    <property type="entry name" value="Tscrpt_reg_HTH_GntR"/>
</dbReference>
<evidence type="ECO:0000313" key="5">
    <source>
        <dbReference type="EMBL" id="CDS90157.1"/>
    </source>
</evidence>
<dbReference type="Pfam" id="PF07702">
    <property type="entry name" value="UTRA"/>
    <property type="match status" value="1"/>
</dbReference>
<dbReference type="SMART" id="SM00345">
    <property type="entry name" value="HTH_GNTR"/>
    <property type="match status" value="1"/>
</dbReference>
<dbReference type="SUPFAM" id="SSF64288">
    <property type="entry name" value="Chorismate lyase-like"/>
    <property type="match status" value="1"/>
</dbReference>
<dbReference type="PROSITE" id="PS50949">
    <property type="entry name" value="HTH_GNTR"/>
    <property type="match status" value="1"/>
</dbReference>
<dbReference type="Proteomes" id="UP000411588">
    <property type="component" value="Unassembled WGS sequence"/>
</dbReference>
<evidence type="ECO:0000256" key="3">
    <source>
        <dbReference type="ARBA" id="ARBA00023163"/>
    </source>
</evidence>
<dbReference type="GO" id="GO:0045892">
    <property type="term" value="P:negative regulation of DNA-templated transcription"/>
    <property type="evidence" value="ECO:0007669"/>
    <property type="project" value="TreeGrafter"/>
</dbReference>
<accession>A0A069AM14</accession>
<dbReference type="PANTHER" id="PTHR44846:SF1">
    <property type="entry name" value="MANNOSYL-D-GLYCERATE TRANSPORT_METABOLISM SYSTEM REPRESSOR MNGR-RELATED"/>
    <property type="match status" value="1"/>
</dbReference>
<evidence type="ECO:0000313" key="9">
    <source>
        <dbReference type="Proteomes" id="UP000411588"/>
    </source>
</evidence>
<feature type="domain" description="HTH gntR-type" evidence="4">
    <location>
        <begin position="5"/>
        <end position="73"/>
    </location>
</feature>
<dbReference type="FunFam" id="1.10.10.10:FF:000079">
    <property type="entry name" value="GntR family transcriptional regulator"/>
    <property type="match status" value="1"/>
</dbReference>
<reference evidence="8 9" key="2">
    <citation type="submission" date="2019-02" db="EMBL/GenBank/DDBJ databases">
        <authorList>
            <consortium name="Pathogen Informatics"/>
        </authorList>
    </citation>
    <scope>NUCLEOTIDE SEQUENCE [LARGE SCALE GENOMIC DNA]</scope>
    <source>
        <strain evidence="9">clo34</strain>
        <strain evidence="8">Clo34</strain>
    </source>
</reference>